<keyword evidence="5" id="KW-1133">Transmembrane helix</keyword>
<evidence type="ECO:0000256" key="2">
    <source>
        <dbReference type="ARBA" id="ARBA00029447"/>
    </source>
</evidence>
<keyword evidence="4" id="KW-0175">Coiled coil</keyword>
<dbReference type="GO" id="GO:0016020">
    <property type="term" value="C:membrane"/>
    <property type="evidence" value="ECO:0007669"/>
    <property type="project" value="InterPro"/>
</dbReference>
<keyword evidence="5" id="KW-0472">Membrane</keyword>
<dbReference type="InterPro" id="IPR003660">
    <property type="entry name" value="HAMP_dom"/>
</dbReference>
<evidence type="ECO:0000256" key="3">
    <source>
        <dbReference type="PROSITE-ProRule" id="PRU00284"/>
    </source>
</evidence>
<comment type="similarity">
    <text evidence="2">Belongs to the methyl-accepting chemotaxis (MCP) protein family.</text>
</comment>
<organism evidence="8 9">
    <name type="scientific">Microbaculum marinisediminis</name>
    <dbReference type="NCBI Taxonomy" id="2931392"/>
    <lineage>
        <taxon>Bacteria</taxon>
        <taxon>Pseudomonadati</taxon>
        <taxon>Pseudomonadota</taxon>
        <taxon>Alphaproteobacteria</taxon>
        <taxon>Hyphomicrobiales</taxon>
        <taxon>Tepidamorphaceae</taxon>
        <taxon>Microbaculum</taxon>
    </lineage>
</organism>
<feature type="coiled-coil region" evidence="4">
    <location>
        <begin position="391"/>
        <end position="418"/>
    </location>
</feature>
<dbReference type="InterPro" id="IPR004089">
    <property type="entry name" value="MCPsignal_dom"/>
</dbReference>
<dbReference type="RefSeq" id="WP_261613987.1">
    <property type="nucleotide sequence ID" value="NZ_JALIDZ010000001.1"/>
</dbReference>
<dbReference type="SUPFAM" id="SSF58104">
    <property type="entry name" value="Methyl-accepting chemotaxis protein (MCP) signaling domain"/>
    <property type="match status" value="1"/>
</dbReference>
<comment type="caution">
    <text evidence="8">The sequence shown here is derived from an EMBL/GenBank/DDBJ whole genome shotgun (WGS) entry which is preliminary data.</text>
</comment>
<keyword evidence="9" id="KW-1185">Reference proteome</keyword>
<evidence type="ECO:0000313" key="8">
    <source>
        <dbReference type="EMBL" id="MCT8970420.1"/>
    </source>
</evidence>
<dbReference type="SMART" id="SM00283">
    <property type="entry name" value="MA"/>
    <property type="match status" value="1"/>
</dbReference>
<accession>A0AAW5QTT9</accession>
<dbReference type="PANTHER" id="PTHR32089">
    <property type="entry name" value="METHYL-ACCEPTING CHEMOTAXIS PROTEIN MCPB"/>
    <property type="match status" value="1"/>
</dbReference>
<dbReference type="GO" id="GO:0007165">
    <property type="term" value="P:signal transduction"/>
    <property type="evidence" value="ECO:0007669"/>
    <property type="project" value="UniProtKB-KW"/>
</dbReference>
<dbReference type="EMBL" id="JALIDZ010000001">
    <property type="protein sequence ID" value="MCT8970420.1"/>
    <property type="molecule type" value="Genomic_DNA"/>
</dbReference>
<keyword evidence="5" id="KW-0812">Transmembrane</keyword>
<protein>
    <submittedName>
        <fullName evidence="8">Methyl-accepting chemotaxis protein</fullName>
    </submittedName>
</protein>
<evidence type="ECO:0000256" key="4">
    <source>
        <dbReference type="SAM" id="Coils"/>
    </source>
</evidence>
<dbReference type="Gene3D" id="1.20.120.1530">
    <property type="match status" value="1"/>
</dbReference>
<evidence type="ECO:0000256" key="1">
    <source>
        <dbReference type="ARBA" id="ARBA00023224"/>
    </source>
</evidence>
<dbReference type="Proteomes" id="UP001320898">
    <property type="component" value="Unassembled WGS sequence"/>
</dbReference>
<evidence type="ECO:0000259" key="6">
    <source>
        <dbReference type="PROSITE" id="PS50111"/>
    </source>
</evidence>
<evidence type="ECO:0000256" key="5">
    <source>
        <dbReference type="SAM" id="Phobius"/>
    </source>
</evidence>
<feature type="domain" description="Methyl-accepting transducer" evidence="6">
    <location>
        <begin position="159"/>
        <end position="402"/>
    </location>
</feature>
<name>A0AAW5QTT9_9HYPH</name>
<evidence type="ECO:0000313" key="9">
    <source>
        <dbReference type="Proteomes" id="UP001320898"/>
    </source>
</evidence>
<feature type="domain" description="HAMP" evidence="7">
    <location>
        <begin position="42"/>
        <end position="97"/>
    </location>
</feature>
<dbReference type="PROSITE" id="PS50885">
    <property type="entry name" value="HAMP"/>
    <property type="match status" value="1"/>
</dbReference>
<dbReference type="AlphaFoldDB" id="A0AAW5QTT9"/>
<reference evidence="8 9" key="1">
    <citation type="submission" date="2022-04" db="EMBL/GenBank/DDBJ databases">
        <authorList>
            <person name="Ye Y.-Q."/>
            <person name="Du Z.-J."/>
        </authorList>
    </citation>
    <scope>NUCLEOTIDE SEQUENCE [LARGE SCALE GENOMIC DNA]</scope>
    <source>
        <strain evidence="8 9">A6E488</strain>
    </source>
</reference>
<proteinExistence type="inferred from homology"/>
<dbReference type="PANTHER" id="PTHR32089:SF112">
    <property type="entry name" value="LYSOZYME-LIKE PROTEIN-RELATED"/>
    <property type="match status" value="1"/>
</dbReference>
<gene>
    <name evidence="8" type="ORF">MUB46_00965</name>
</gene>
<feature type="transmembrane region" description="Helical" evidence="5">
    <location>
        <begin position="6"/>
        <end position="38"/>
    </location>
</feature>
<dbReference type="Gene3D" id="1.10.287.950">
    <property type="entry name" value="Methyl-accepting chemotaxis protein"/>
    <property type="match status" value="1"/>
</dbReference>
<keyword evidence="1 3" id="KW-0807">Transducer</keyword>
<evidence type="ECO:0000259" key="7">
    <source>
        <dbReference type="PROSITE" id="PS50885"/>
    </source>
</evidence>
<dbReference type="Pfam" id="PF00015">
    <property type="entry name" value="MCPsignal"/>
    <property type="match status" value="1"/>
</dbReference>
<dbReference type="PROSITE" id="PS50111">
    <property type="entry name" value="CHEMOTAXIS_TRANSDUC_2"/>
    <property type="match status" value="1"/>
</dbReference>
<sequence>MALTAAVLSIAIVAAAWFGPIVTVALAAALVIVMVLLLGRLSHLGRRLEMVAGVCERAARGDLEARIIGIREGERDSLGRLMRAINHQLDIVDAFARESTASLAHVRDGRFFRRVLRRGLSGSFRHAAEVMNAATKSMGEKFGHFEQVTDHFEKELSDLMREVRGSTQEMGATADQMASATHASGAKTAEIGQQADIMNREVSAAAEAVMRLSGAVEEVGGQVLTAKQISDRAVMESRASQETVEGLERAAAAIGEIVELIRAIAEQTNLLALNATIEAARAGEAGKGFAVVAAEVKALASQSAQATDRIEEQIALIRGETERAVSAIGGVSSIIGEIAGISDAIATAVHAQTEATQGISESMVLARTGTDTVSGNIAVVTRSVEETGTASKALQTAAERLQGRANHLESEIEDFFVKARTLLRQ</sequence>